<dbReference type="Pfam" id="PF00168">
    <property type="entry name" value="C2"/>
    <property type="match status" value="1"/>
</dbReference>
<dbReference type="SMART" id="SM00239">
    <property type="entry name" value="C2"/>
    <property type="match status" value="1"/>
</dbReference>
<dbReference type="SUPFAM" id="SSF49562">
    <property type="entry name" value="C2 domain (Calcium/lipid-binding domain, CaLB)"/>
    <property type="match status" value="1"/>
</dbReference>
<dbReference type="InterPro" id="IPR002642">
    <property type="entry name" value="LysoPLipase_cat_dom"/>
</dbReference>
<dbReference type="GO" id="GO:0047498">
    <property type="term" value="F:calcium-dependent phospholipase A2 activity"/>
    <property type="evidence" value="ECO:0007669"/>
    <property type="project" value="TreeGrafter"/>
</dbReference>
<evidence type="ECO:0000256" key="4">
    <source>
        <dbReference type="ARBA" id="ARBA00022801"/>
    </source>
</evidence>
<evidence type="ECO:0000256" key="7">
    <source>
        <dbReference type="RuleBase" id="RU362102"/>
    </source>
</evidence>
<dbReference type="InterPro" id="IPR035892">
    <property type="entry name" value="C2_domain_sf"/>
</dbReference>
<dbReference type="STRING" id="6832.A0A553PES7"/>
<evidence type="ECO:0000313" key="12">
    <source>
        <dbReference type="Proteomes" id="UP000318571"/>
    </source>
</evidence>
<reference evidence="11 12" key="1">
    <citation type="journal article" date="2018" name="Nat. Ecol. Evol.">
        <title>Genomic signatures of mitonuclear coevolution across populations of Tigriopus californicus.</title>
        <authorList>
            <person name="Barreto F.S."/>
            <person name="Watson E.T."/>
            <person name="Lima T.G."/>
            <person name="Willett C.S."/>
            <person name="Edmands S."/>
            <person name="Li W."/>
            <person name="Burton R.S."/>
        </authorList>
    </citation>
    <scope>NUCLEOTIDE SEQUENCE [LARGE SCALE GENOMIC DNA]</scope>
    <source>
        <strain evidence="11 12">San Diego</strain>
    </source>
</reference>
<feature type="compositionally biased region" description="Polar residues" evidence="8">
    <location>
        <begin position="555"/>
        <end position="564"/>
    </location>
</feature>
<dbReference type="EC" id="3.1.1.4" evidence="2 7"/>
<keyword evidence="6 7" id="KW-0442">Lipid degradation</keyword>
<dbReference type="SUPFAM" id="SSF52151">
    <property type="entry name" value="FabD/lysophospholipase-like"/>
    <property type="match status" value="2"/>
</dbReference>
<evidence type="ECO:0000256" key="2">
    <source>
        <dbReference type="ARBA" id="ARBA00013278"/>
    </source>
</evidence>
<dbReference type="PROSITE" id="PS50004">
    <property type="entry name" value="C2"/>
    <property type="match status" value="1"/>
</dbReference>
<name>A0A553PES7_TIGCA</name>
<dbReference type="SMART" id="SM00022">
    <property type="entry name" value="PLAc"/>
    <property type="match status" value="1"/>
</dbReference>
<dbReference type="GO" id="GO:0005829">
    <property type="term" value="C:cytosol"/>
    <property type="evidence" value="ECO:0007669"/>
    <property type="project" value="TreeGrafter"/>
</dbReference>
<evidence type="ECO:0000256" key="6">
    <source>
        <dbReference type="PROSITE-ProRule" id="PRU00555"/>
    </source>
</evidence>
<dbReference type="PANTHER" id="PTHR10728">
    <property type="entry name" value="CYTOSOLIC PHOSPHOLIPASE A2"/>
    <property type="match status" value="1"/>
</dbReference>
<keyword evidence="5 6" id="KW-0443">Lipid metabolism</keyword>
<evidence type="ECO:0000256" key="1">
    <source>
        <dbReference type="ARBA" id="ARBA00004496"/>
    </source>
</evidence>
<keyword evidence="12" id="KW-1185">Reference proteome</keyword>
<evidence type="ECO:0000256" key="8">
    <source>
        <dbReference type="SAM" id="MobiDB-lite"/>
    </source>
</evidence>
<comment type="domain">
    <text evidence="7">The N-terminal C2 domain associates with lipid membranes upon calcium binding.</text>
</comment>
<evidence type="ECO:0000256" key="5">
    <source>
        <dbReference type="ARBA" id="ARBA00023098"/>
    </source>
</evidence>
<dbReference type="OMA" id="YSLPRMK"/>
<evidence type="ECO:0000313" key="11">
    <source>
        <dbReference type="EMBL" id="TRY76190.1"/>
    </source>
</evidence>
<dbReference type="GO" id="GO:0046475">
    <property type="term" value="P:glycerophospholipid catabolic process"/>
    <property type="evidence" value="ECO:0007669"/>
    <property type="project" value="TreeGrafter"/>
</dbReference>
<dbReference type="Gene3D" id="2.60.40.150">
    <property type="entry name" value="C2 domain"/>
    <property type="match status" value="1"/>
</dbReference>
<dbReference type="Gene3D" id="3.40.1090.10">
    <property type="entry name" value="Cytosolic phospholipase A2 catalytic domain"/>
    <property type="match status" value="2"/>
</dbReference>
<protein>
    <recommendedName>
        <fullName evidence="2 7">Phospholipase A2</fullName>
        <ecNumber evidence="2 7">3.1.1.4</ecNumber>
    </recommendedName>
</protein>
<accession>A0A553PES7</accession>
<dbReference type="InterPro" id="IPR000008">
    <property type="entry name" value="C2_dom"/>
</dbReference>
<dbReference type="PANTHER" id="PTHR10728:SF40">
    <property type="entry name" value="PATATIN FAMILY PROTEIN"/>
    <property type="match status" value="1"/>
</dbReference>
<feature type="domain" description="PLA2c" evidence="10">
    <location>
        <begin position="180"/>
        <end position="523"/>
    </location>
</feature>
<dbReference type="Pfam" id="PF01735">
    <property type="entry name" value="PLA2_B"/>
    <property type="match status" value="1"/>
</dbReference>
<keyword evidence="7" id="KW-0106">Calcium</keyword>
<proteinExistence type="predicted"/>
<dbReference type="PROSITE" id="PS51210">
    <property type="entry name" value="PLA2C"/>
    <property type="match status" value="1"/>
</dbReference>
<dbReference type="GO" id="GO:0005544">
    <property type="term" value="F:calcium-dependent phospholipid binding"/>
    <property type="evidence" value="ECO:0007669"/>
    <property type="project" value="TreeGrafter"/>
</dbReference>
<dbReference type="GO" id="GO:0005509">
    <property type="term" value="F:calcium ion binding"/>
    <property type="evidence" value="ECO:0007669"/>
    <property type="project" value="TreeGrafter"/>
</dbReference>
<feature type="compositionally biased region" description="Acidic residues" evidence="8">
    <location>
        <begin position="536"/>
        <end position="549"/>
    </location>
</feature>
<sequence length="949" mass="107746">MSSQCLEVQRSIPRSVSAPEGVGLPMNHEIHPKPDSIIEDNFPNSIGNYQVFQINQSKCQRLLITIVRGKGITRGKIKDWLYSPDPYVSVQLIGTPNGLKKTKYVTSCSEPLWNETLIFYFDSNRDRLIEIVLYDLNRTVNEEIGRDIVDIYGLYPNKDHAREIAFKNGSRIEINLRVESNPNLDLKCGTDLCDEELQFREHRRPRVAQGIKNFLDFEIPNEEQIQVPTICLMTSGGGFRAMIAYAGAFKVLVEAGVIDMITYTSALSGSSWFLSTLYTHPGYPEDKEVVNTILSELKACVEKHWQVHLSPPWSSRYLKKIIRKSVGGQPVSFTDFYGYLVGQQLLKRRMKYRLSDQRDKIAQGQAPMPIYTCLHVKSNVSAKVFQEWYEFNPYGVGIPKYGAYMKSEDFACKFYMGKVVKRFPEVPLHFLYGIWGSAFTILFKRLVQERGRNCQGELLKMISGRDMRTGNELGTSEEEDLIVRCLAEDCNEESDIEPLESEDAPTESHSHTYQSNGTLGLQDEEIIFDGGCKSEDNDDEDFEEEEDERCDPQALPTSSTQFARQTGGGSSSADELEEESLSRTNQDQSQTDLSMDSGLASSGSDIDQLNKLQLSAKTSILTKKTYALRQKFRKYSLPRMKKGDRKSDVCSSDAKTSILTKKTYALRQKFRKYSLPRMKKGKKGGLEVDSQSSSDSLPAIGTSLRTESSTSKIEKVSPTPSERIQAIEEENSKWDRILERALSTTPINSRAFRAGVILNPLRGITAETVQPLESCPASPVKPTDTADCDFKGFRESMKTDEKKIYLVDSGLSFNLPFPLMLRPQQKWARLHGLPFPPVREAVKTYLDQPIKECYVFKDLGADINVPVIIFFPLINANFRHFKAPGIPRVTDDEKSFGDFNIFDDTNAYAIWRFVYPNLSFDRLTAMMEFNVRNNLHIIREEIELLTMRV</sequence>
<evidence type="ECO:0000259" key="9">
    <source>
        <dbReference type="PROSITE" id="PS50004"/>
    </source>
</evidence>
<gene>
    <name evidence="11" type="ORF">TCAL_13566</name>
</gene>
<dbReference type="EMBL" id="VCGU01000004">
    <property type="protein sequence ID" value="TRY76190.1"/>
    <property type="molecule type" value="Genomic_DNA"/>
</dbReference>
<feature type="region of interest" description="Disordered" evidence="8">
    <location>
        <begin position="678"/>
        <end position="723"/>
    </location>
</feature>
<keyword evidence="4 6" id="KW-0378">Hydrolase</keyword>
<dbReference type="Proteomes" id="UP000318571">
    <property type="component" value="Chromosome 5"/>
</dbReference>
<keyword evidence="7" id="KW-0479">Metal-binding</keyword>
<dbReference type="AlphaFoldDB" id="A0A553PES7"/>
<feature type="region of interest" description="Disordered" evidence="8">
    <location>
        <begin position="493"/>
        <end position="604"/>
    </location>
</feature>
<evidence type="ECO:0000256" key="3">
    <source>
        <dbReference type="ARBA" id="ARBA00022490"/>
    </source>
</evidence>
<comment type="subcellular location">
    <subcellularLocation>
        <location evidence="1">Cytoplasm</location>
    </subcellularLocation>
</comment>
<feature type="compositionally biased region" description="Acidic residues" evidence="8">
    <location>
        <begin position="493"/>
        <end position="505"/>
    </location>
</feature>
<keyword evidence="3 7" id="KW-0963">Cytoplasm</keyword>
<organism evidence="11 12">
    <name type="scientific">Tigriopus californicus</name>
    <name type="common">Marine copepod</name>
    <dbReference type="NCBI Taxonomy" id="6832"/>
    <lineage>
        <taxon>Eukaryota</taxon>
        <taxon>Metazoa</taxon>
        <taxon>Ecdysozoa</taxon>
        <taxon>Arthropoda</taxon>
        <taxon>Crustacea</taxon>
        <taxon>Multicrustacea</taxon>
        <taxon>Hexanauplia</taxon>
        <taxon>Copepoda</taxon>
        <taxon>Harpacticoida</taxon>
        <taxon>Harpacticidae</taxon>
        <taxon>Tigriopus</taxon>
    </lineage>
</organism>
<feature type="compositionally biased region" description="Polar residues" evidence="8">
    <location>
        <begin position="583"/>
        <end position="604"/>
    </location>
</feature>
<comment type="catalytic activity">
    <reaction evidence="7">
        <text>a 1,2-diacyl-sn-glycero-3-phosphocholine + H2O = a 1-acyl-sn-glycero-3-phosphocholine + a fatty acid + H(+)</text>
        <dbReference type="Rhea" id="RHEA:15801"/>
        <dbReference type="ChEBI" id="CHEBI:15377"/>
        <dbReference type="ChEBI" id="CHEBI:15378"/>
        <dbReference type="ChEBI" id="CHEBI:28868"/>
        <dbReference type="ChEBI" id="CHEBI:57643"/>
        <dbReference type="ChEBI" id="CHEBI:58168"/>
        <dbReference type="EC" id="3.1.1.4"/>
    </reaction>
</comment>
<comment type="caution">
    <text evidence="11">The sequence shown here is derived from an EMBL/GenBank/DDBJ whole genome shotgun (WGS) entry which is preliminary data.</text>
</comment>
<feature type="domain" description="C2" evidence="9">
    <location>
        <begin position="45"/>
        <end position="164"/>
    </location>
</feature>
<dbReference type="InterPro" id="IPR016035">
    <property type="entry name" value="Acyl_Trfase/lysoPLipase"/>
</dbReference>
<evidence type="ECO:0000259" key="10">
    <source>
        <dbReference type="PROSITE" id="PS51210"/>
    </source>
</evidence>
<feature type="region of interest" description="Disordered" evidence="8">
    <location>
        <begin position="1"/>
        <end position="23"/>
    </location>
</feature>